<dbReference type="RefSeq" id="WP_112215217.1">
    <property type="nucleotide sequence ID" value="NZ_CABGGQ010000015.1"/>
</dbReference>
<keyword evidence="4" id="KW-1185">Reference proteome</keyword>
<comment type="caution">
    <text evidence="3">The sequence shown here is derived from an EMBL/GenBank/DDBJ whole genome shotgun (WGS) entry which is preliminary data.</text>
</comment>
<dbReference type="Gene3D" id="3.30.370.10">
    <property type="entry name" value="Barstar-like"/>
    <property type="match status" value="1"/>
</dbReference>
<accession>A0ABT6EB19</accession>
<dbReference type="SUPFAM" id="SSF52038">
    <property type="entry name" value="Barstar-related"/>
    <property type="match status" value="1"/>
</dbReference>
<evidence type="ECO:0000313" key="4">
    <source>
        <dbReference type="Proteomes" id="UP001075001"/>
    </source>
</evidence>
<sequence>MNEFVLDGGKIDSEADFHRKISVLLNFGDYYGSNLDALWDRLSTDVERPVKIIWLHSELSRFVLRESFDKIIMIFERIKQRDIQFGWNERFDYMLK</sequence>
<proteinExistence type="inferred from homology"/>
<dbReference type="Pfam" id="PF01337">
    <property type="entry name" value="Barstar"/>
    <property type="match status" value="1"/>
</dbReference>
<dbReference type="InterPro" id="IPR000468">
    <property type="entry name" value="Barstar"/>
</dbReference>
<protein>
    <submittedName>
        <fullName evidence="3">Barstar family protein</fullName>
    </submittedName>
</protein>
<dbReference type="EMBL" id="JAPQEX020000001">
    <property type="protein sequence ID" value="MDG1642597.1"/>
    <property type="molecule type" value="Genomic_DNA"/>
</dbReference>
<evidence type="ECO:0000313" key="3">
    <source>
        <dbReference type="EMBL" id="MDG1642597.1"/>
    </source>
</evidence>
<gene>
    <name evidence="3" type="ORF">OXR69_012075</name>
</gene>
<feature type="domain" description="Barstar (barnase inhibitor)" evidence="2">
    <location>
        <begin position="1"/>
        <end position="80"/>
    </location>
</feature>
<dbReference type="Proteomes" id="UP001075001">
    <property type="component" value="Unassembled WGS sequence"/>
</dbReference>
<organism evidence="3 4">
    <name type="scientific">Klebsiella huaxiensis</name>
    <dbReference type="NCBI Taxonomy" id="2153354"/>
    <lineage>
        <taxon>Bacteria</taxon>
        <taxon>Pseudomonadati</taxon>
        <taxon>Pseudomonadota</taxon>
        <taxon>Gammaproteobacteria</taxon>
        <taxon>Enterobacterales</taxon>
        <taxon>Enterobacteriaceae</taxon>
        <taxon>Klebsiella/Raoultella group</taxon>
        <taxon>Klebsiella</taxon>
    </lineage>
</organism>
<name>A0ABT6EB19_9ENTR</name>
<comment type="similarity">
    <text evidence="1">Belongs to the barstar family.</text>
</comment>
<dbReference type="InterPro" id="IPR035905">
    <property type="entry name" value="Barstar-like_sf"/>
</dbReference>
<evidence type="ECO:0000259" key="2">
    <source>
        <dbReference type="Pfam" id="PF01337"/>
    </source>
</evidence>
<reference evidence="3" key="1">
    <citation type="submission" date="2023-03" db="EMBL/GenBank/DDBJ databases">
        <title>identification of new KPC variant in Klebsiella huaxiensis from the Hospital Sewage Samples in China.</title>
        <authorList>
            <person name="Wu Y."/>
        </authorList>
    </citation>
    <scope>NUCLEOTIDE SEQUENCE</scope>
    <source>
        <strain evidence="3">ZR-9</strain>
    </source>
</reference>
<evidence type="ECO:0000256" key="1">
    <source>
        <dbReference type="ARBA" id="ARBA00006845"/>
    </source>
</evidence>